<dbReference type="Gene3D" id="1.10.10.10">
    <property type="entry name" value="Winged helix-like DNA-binding domain superfamily/Winged helix DNA-binding domain"/>
    <property type="match status" value="1"/>
</dbReference>
<feature type="domain" description="NB-ARC" evidence="7">
    <location>
        <begin position="161"/>
        <end position="328"/>
    </location>
</feature>
<dbReference type="SUPFAM" id="SSF52540">
    <property type="entry name" value="P-loop containing nucleoside triphosphate hydrolases"/>
    <property type="match status" value="1"/>
</dbReference>
<dbReference type="GO" id="GO:0006952">
    <property type="term" value="P:defense response"/>
    <property type="evidence" value="ECO:0007669"/>
    <property type="project" value="UniProtKB-KW"/>
</dbReference>
<comment type="caution">
    <text evidence="10">The sequence shown here is derived from an EMBL/GenBank/DDBJ whole genome shotgun (WGS) entry which is preliminary data.</text>
</comment>
<evidence type="ECO:0000259" key="9">
    <source>
        <dbReference type="Pfam" id="PF23598"/>
    </source>
</evidence>
<evidence type="ECO:0000256" key="2">
    <source>
        <dbReference type="ARBA" id="ARBA00022614"/>
    </source>
</evidence>
<dbReference type="InterPro" id="IPR027417">
    <property type="entry name" value="P-loop_NTPase"/>
</dbReference>
<evidence type="ECO:0000313" key="11">
    <source>
        <dbReference type="Proteomes" id="UP001558713"/>
    </source>
</evidence>
<evidence type="ECO:0000256" key="3">
    <source>
        <dbReference type="ARBA" id="ARBA00022737"/>
    </source>
</evidence>
<dbReference type="FunFam" id="1.10.8.430:FF:000003">
    <property type="entry name" value="Probable disease resistance protein At5g66910"/>
    <property type="match status" value="1"/>
</dbReference>
<evidence type="ECO:0000256" key="4">
    <source>
        <dbReference type="ARBA" id="ARBA00022741"/>
    </source>
</evidence>
<keyword evidence="11" id="KW-1185">Reference proteome</keyword>
<accession>A0ABD1ARD5</accession>
<keyword evidence="4" id="KW-0547">Nucleotide-binding</keyword>
<dbReference type="FunFam" id="1.10.10.10:FF:000322">
    <property type="entry name" value="Probable disease resistance protein At1g63360"/>
    <property type="match status" value="1"/>
</dbReference>
<dbReference type="InterPro" id="IPR042197">
    <property type="entry name" value="Apaf_helical"/>
</dbReference>
<dbReference type="EMBL" id="JBANAX010000589">
    <property type="protein sequence ID" value="KAL1201406.1"/>
    <property type="molecule type" value="Genomic_DNA"/>
</dbReference>
<dbReference type="InterPro" id="IPR055414">
    <property type="entry name" value="LRR_R13L4/SHOC2-like"/>
</dbReference>
<dbReference type="Gene3D" id="3.80.10.10">
    <property type="entry name" value="Ribonuclease Inhibitor"/>
    <property type="match status" value="1"/>
</dbReference>
<dbReference type="Pfam" id="PF23559">
    <property type="entry name" value="WHD_DRP"/>
    <property type="match status" value="1"/>
</dbReference>
<evidence type="ECO:0000259" key="8">
    <source>
        <dbReference type="Pfam" id="PF23559"/>
    </source>
</evidence>
<keyword evidence="6" id="KW-0067">ATP-binding</keyword>
<feature type="domain" description="Disease resistance protein winged helix" evidence="8">
    <location>
        <begin position="416"/>
        <end position="484"/>
    </location>
</feature>
<name>A0ABD1ARD5_CARAN</name>
<evidence type="ECO:0000256" key="1">
    <source>
        <dbReference type="ARBA" id="ARBA00008894"/>
    </source>
</evidence>
<dbReference type="InterPro" id="IPR050905">
    <property type="entry name" value="Plant_NBS-LRR"/>
</dbReference>
<evidence type="ECO:0000256" key="5">
    <source>
        <dbReference type="ARBA" id="ARBA00022821"/>
    </source>
</evidence>
<dbReference type="Pfam" id="PF00931">
    <property type="entry name" value="NB-ARC"/>
    <property type="match status" value="1"/>
</dbReference>
<dbReference type="InterPro" id="IPR032675">
    <property type="entry name" value="LRR_dom_sf"/>
</dbReference>
<gene>
    <name evidence="10" type="ORF">V5N11_036410</name>
</gene>
<organism evidence="10 11">
    <name type="scientific">Cardamine amara subsp. amara</name>
    <dbReference type="NCBI Taxonomy" id="228776"/>
    <lineage>
        <taxon>Eukaryota</taxon>
        <taxon>Viridiplantae</taxon>
        <taxon>Streptophyta</taxon>
        <taxon>Embryophyta</taxon>
        <taxon>Tracheophyta</taxon>
        <taxon>Spermatophyta</taxon>
        <taxon>Magnoliopsida</taxon>
        <taxon>eudicotyledons</taxon>
        <taxon>Gunneridae</taxon>
        <taxon>Pentapetalae</taxon>
        <taxon>rosids</taxon>
        <taxon>malvids</taxon>
        <taxon>Brassicales</taxon>
        <taxon>Brassicaceae</taxon>
        <taxon>Cardamineae</taxon>
        <taxon>Cardamine</taxon>
    </lineage>
</organism>
<comment type="similarity">
    <text evidence="1">Belongs to the disease resistance NB-LRR family.</text>
</comment>
<dbReference type="Gene3D" id="3.40.50.300">
    <property type="entry name" value="P-loop containing nucleotide triphosphate hydrolases"/>
    <property type="match status" value="1"/>
</dbReference>
<evidence type="ECO:0000313" key="10">
    <source>
        <dbReference type="EMBL" id="KAL1201406.1"/>
    </source>
</evidence>
<dbReference type="Proteomes" id="UP001558713">
    <property type="component" value="Unassembled WGS sequence"/>
</dbReference>
<feature type="domain" description="Disease resistance R13L4/SHOC-2-like LRR" evidence="9">
    <location>
        <begin position="518"/>
        <end position="824"/>
    </location>
</feature>
<dbReference type="PANTHER" id="PTHR33463">
    <property type="entry name" value="NB-ARC DOMAIN-CONTAINING PROTEIN-RELATED"/>
    <property type="match status" value="1"/>
</dbReference>
<dbReference type="Pfam" id="PF23598">
    <property type="entry name" value="LRR_14"/>
    <property type="match status" value="1"/>
</dbReference>
<dbReference type="InterPro" id="IPR036388">
    <property type="entry name" value="WH-like_DNA-bd_sf"/>
</dbReference>
<proteinExistence type="inferred from homology"/>
<evidence type="ECO:0000256" key="6">
    <source>
        <dbReference type="ARBA" id="ARBA00022840"/>
    </source>
</evidence>
<sequence>MGNCIALNISCDHVLNRVCGCFCGKANYIYNLKENLADLKKIMEDLKAIRDDVLTRVEIEEDKGLQRLQQVQLWLSRVNVIENDFNDLTSTSIVELDRLCLGGVCSMNLKKSYIYGQRVFLMWKEVNNLKSDGVFEAVAKPFNRVMVEERPLPRTLVAREVIMDSAWNKLMNAGTCIMGMYGMGGVGKTALLAQINNKLSKERQIFDFAIWVDVSRDVQIEKIQEDIGQKLAFCGDEWNCKTKRQQAHEIHTFLRRKKFVLLLDDVWEKVDLTDIGVPFPTMENGCKVVFTTRSREVCGKMGVDDPMEVHCLEENDAWNLFRRKVGKKILLSHPDIPKLARKIAEKCHGLPLALNVIGETMSCKTSLHEWKHAIDVLTSYAREFSGMEEYILPVLKYSYDSLKGEHVKSCFQYCALFSNDHKIDKEALIEYWICEGFVDGKDGRERALNQGYEILGMLVRACLLMEDVVTKSRVKMHDVVREMAMWIASDLGNHKEKCIVQAGAKVHDVPQAKDWNSVSSMSLMRTNIEQISSNPDCPQLTTLLLQKNYKLVNILGEFFMSMPMLVVLDLSMNYRLNGLPEEIADLHSLRFLDLSDTSIDRLPVGMQELKKLLHLNLESMWRLQSISGISNLSSLRLLKLRNSKVVVDNSLIEELKLLRYLETLTMNISSCLVLVNLFCAQKLVKCIQKLSIDKFWKESLSFPSMDSLNNLTIRRCNLLEIKIENCSSWNKNPCFSNLSYVWIRECSGLRDLTWLVFAPNLIDLNVGSTSKIKYIISEEKVDQEQASIIPFQKLKYLSLINLPALKSIYWSPLRFPSLKRIKVQGCLKLRKLPLDSNSGVVGEELVINYGEPEWIESVKWEDEATRLRFLSSSYTFQKEMPKLARSAEPLATRTPKMTLSADSATRILGTMF</sequence>
<evidence type="ECO:0000259" key="7">
    <source>
        <dbReference type="Pfam" id="PF00931"/>
    </source>
</evidence>
<protein>
    <submittedName>
        <fullName evidence="10">Disease resistance protein RPS5</fullName>
    </submittedName>
</protein>
<dbReference type="FunFam" id="3.40.50.300:FF:001091">
    <property type="entry name" value="Probable disease resistance protein At1g61300"/>
    <property type="match status" value="1"/>
</dbReference>
<keyword evidence="2" id="KW-0433">Leucine-rich repeat</keyword>
<dbReference type="PRINTS" id="PR00364">
    <property type="entry name" value="DISEASERSIST"/>
</dbReference>
<dbReference type="PANTHER" id="PTHR33463:SF220">
    <property type="entry name" value="NB-ARC DOMAIN-CONTAINING PROTEIN"/>
    <property type="match status" value="1"/>
</dbReference>
<dbReference type="Gene3D" id="1.10.8.430">
    <property type="entry name" value="Helical domain of apoptotic protease-activating factors"/>
    <property type="match status" value="1"/>
</dbReference>
<dbReference type="GO" id="GO:0005524">
    <property type="term" value="F:ATP binding"/>
    <property type="evidence" value="ECO:0007669"/>
    <property type="project" value="UniProtKB-KW"/>
</dbReference>
<dbReference type="InterPro" id="IPR058922">
    <property type="entry name" value="WHD_DRP"/>
</dbReference>
<keyword evidence="3" id="KW-0677">Repeat</keyword>
<reference evidence="10 11" key="1">
    <citation type="submission" date="2024-04" db="EMBL/GenBank/DDBJ databases">
        <title>Genome assembly C_amara_ONT_v2.</title>
        <authorList>
            <person name="Yant L."/>
            <person name="Moore C."/>
            <person name="Slenker M."/>
        </authorList>
    </citation>
    <scope>NUCLEOTIDE SEQUENCE [LARGE SCALE GENOMIC DNA]</scope>
    <source>
        <tissue evidence="10">Leaf</tissue>
    </source>
</reference>
<dbReference type="AlphaFoldDB" id="A0ABD1ARD5"/>
<dbReference type="InterPro" id="IPR002182">
    <property type="entry name" value="NB-ARC"/>
</dbReference>
<dbReference type="SUPFAM" id="SSF52058">
    <property type="entry name" value="L domain-like"/>
    <property type="match status" value="1"/>
</dbReference>
<keyword evidence="5" id="KW-0611">Plant defense</keyword>